<dbReference type="InterPro" id="IPR035892">
    <property type="entry name" value="C2_domain_sf"/>
</dbReference>
<feature type="compositionally biased region" description="Polar residues" evidence="6">
    <location>
        <begin position="684"/>
        <end position="696"/>
    </location>
</feature>
<gene>
    <name evidence="9" type="ORF">CEY00_Acc13364</name>
</gene>
<dbReference type="InParanoid" id="A0A2R6QVW2"/>
<dbReference type="InterPro" id="IPR000008">
    <property type="entry name" value="C2_dom"/>
</dbReference>
<dbReference type="SMART" id="SM00239">
    <property type="entry name" value="C2"/>
    <property type="match status" value="1"/>
</dbReference>
<evidence type="ECO:0000256" key="4">
    <source>
        <dbReference type="ARBA" id="ARBA00023121"/>
    </source>
</evidence>
<dbReference type="PANTHER" id="PTHR47042:SF4">
    <property type="entry name" value="OS02G0313700 PROTEIN"/>
    <property type="match status" value="1"/>
</dbReference>
<dbReference type="InterPro" id="IPR052847">
    <property type="entry name" value="Ext_Synaptotagmin/KAHRP-like"/>
</dbReference>
<keyword evidence="5" id="KW-0472">Membrane</keyword>
<protein>
    <submittedName>
        <fullName evidence="9">C2 domain-containing protein</fullName>
    </submittedName>
</protein>
<dbReference type="STRING" id="1590841.A0A2R6QVW2"/>
<evidence type="ECO:0000256" key="1">
    <source>
        <dbReference type="ARBA" id="ARBA00004370"/>
    </source>
</evidence>
<feature type="compositionally biased region" description="Basic and acidic residues" evidence="6">
    <location>
        <begin position="565"/>
        <end position="582"/>
    </location>
</feature>
<dbReference type="Pfam" id="PF00168">
    <property type="entry name" value="C2"/>
    <property type="match status" value="1"/>
</dbReference>
<dbReference type="PROSITE" id="PS51847">
    <property type="entry name" value="SMP"/>
    <property type="match status" value="1"/>
</dbReference>
<dbReference type="Gramene" id="PSS15869">
    <property type="protein sequence ID" value="PSS15869"/>
    <property type="gene ID" value="CEY00_Acc13364"/>
</dbReference>
<dbReference type="EMBL" id="NKQK01000012">
    <property type="protein sequence ID" value="PSS15869.1"/>
    <property type="molecule type" value="Genomic_DNA"/>
</dbReference>
<keyword evidence="10" id="KW-1185">Reference proteome</keyword>
<dbReference type="PANTHER" id="PTHR47042">
    <property type="entry name" value="C2 DOMAIN-CONTAINING PROTEIN-LIKE"/>
    <property type="match status" value="1"/>
</dbReference>
<reference evidence="10" key="2">
    <citation type="journal article" date="2018" name="BMC Genomics">
        <title>A manually annotated Actinidia chinensis var. chinensis (kiwifruit) genome highlights the challenges associated with draft genomes and gene prediction in plants.</title>
        <authorList>
            <person name="Pilkington S.M."/>
            <person name="Crowhurst R."/>
            <person name="Hilario E."/>
            <person name="Nardozza S."/>
            <person name="Fraser L."/>
            <person name="Peng Y."/>
            <person name="Gunaseelan K."/>
            <person name="Simpson R."/>
            <person name="Tahir J."/>
            <person name="Deroles S.C."/>
            <person name="Templeton K."/>
            <person name="Luo Z."/>
            <person name="Davy M."/>
            <person name="Cheng C."/>
            <person name="McNeilage M."/>
            <person name="Scaglione D."/>
            <person name="Liu Y."/>
            <person name="Zhang Q."/>
            <person name="Datson P."/>
            <person name="De Silva N."/>
            <person name="Gardiner S.E."/>
            <person name="Bassett H."/>
            <person name="Chagne D."/>
            <person name="McCallum J."/>
            <person name="Dzierzon H."/>
            <person name="Deng C."/>
            <person name="Wang Y.Y."/>
            <person name="Barron L."/>
            <person name="Manako K."/>
            <person name="Bowen J."/>
            <person name="Foster T.M."/>
            <person name="Erridge Z.A."/>
            <person name="Tiffin H."/>
            <person name="Waite C.N."/>
            <person name="Davies K.M."/>
            <person name="Grierson E.P."/>
            <person name="Laing W.A."/>
            <person name="Kirk R."/>
            <person name="Chen X."/>
            <person name="Wood M."/>
            <person name="Montefiori M."/>
            <person name="Brummell D.A."/>
            <person name="Schwinn K.E."/>
            <person name="Catanach A."/>
            <person name="Fullerton C."/>
            <person name="Li D."/>
            <person name="Meiyalaghan S."/>
            <person name="Nieuwenhuizen N."/>
            <person name="Read N."/>
            <person name="Prakash R."/>
            <person name="Hunter D."/>
            <person name="Zhang H."/>
            <person name="McKenzie M."/>
            <person name="Knabel M."/>
            <person name="Harris A."/>
            <person name="Allan A.C."/>
            <person name="Gleave A."/>
            <person name="Chen A."/>
            <person name="Janssen B.J."/>
            <person name="Plunkett B."/>
            <person name="Ampomah-Dwamena C."/>
            <person name="Voogd C."/>
            <person name="Leif D."/>
            <person name="Lafferty D."/>
            <person name="Souleyre E.J.F."/>
            <person name="Varkonyi-Gasic E."/>
            <person name="Gambi F."/>
            <person name="Hanley J."/>
            <person name="Yao J.L."/>
            <person name="Cheung J."/>
            <person name="David K.M."/>
            <person name="Warren B."/>
            <person name="Marsh K."/>
            <person name="Snowden K.C."/>
            <person name="Lin-Wang K."/>
            <person name="Brian L."/>
            <person name="Martinez-Sanchez M."/>
            <person name="Wang M."/>
            <person name="Ileperuma N."/>
            <person name="Macnee N."/>
            <person name="Campin R."/>
            <person name="McAtee P."/>
            <person name="Drummond R.S.M."/>
            <person name="Espley R.V."/>
            <person name="Ireland H.S."/>
            <person name="Wu R."/>
            <person name="Atkinson R.G."/>
            <person name="Karunairetnam S."/>
            <person name="Bulley S."/>
            <person name="Chunkath S."/>
            <person name="Hanley Z."/>
            <person name="Storey R."/>
            <person name="Thrimawithana A.H."/>
            <person name="Thomson S."/>
            <person name="David C."/>
            <person name="Testolin R."/>
            <person name="Huang H."/>
            <person name="Hellens R.P."/>
            <person name="Schaffer R.J."/>
        </authorList>
    </citation>
    <scope>NUCLEOTIDE SEQUENCE [LARGE SCALE GENOMIC DNA]</scope>
    <source>
        <strain evidence="10">cv. Red5</strain>
    </source>
</reference>
<sequence length="734" mass="82775">MQMGTISEVSILHHICIVLVVLWLLSSFNCCHPVAYFTSLIYLHLVHERYVMRLRRKLRFEERRQSNQRRVLSDSESVRWLNYAIEKIWPVCMEQIVSQKILLPIIPWFLQKFKPWTVKEAVVQQLYMGRSPPMFTEMRVLQQSTGDDHLVLELGMNFRTADDMGAVLAAKLTKRLGFGMWARLHLTGMHVEGKVLVGVKFLRHWPFLGRVRLCFVEPPYFQMNVKPIFTHGVDVTELPGIAGWLDKLLATAFEQTLVEPNMLVVDMEKFVSPQEENWFSVDEKEPIAYALVEIIEAADMKPSDLNGLADPFVKGQLGCYKFKTKIEKKTLAPKWHEEFKIPIWTWDSPNVLAIEVVDKDHFVDDALGECSITFDEHRDGQRHDLWLPLENIKMGRLHLAVTVVEGNMKVRDQSCDNETLNDDSERIPILYETMQNGSLSSGMSKPPKVADKFEPIDIEGQEETGIWVHQPGSEVSQKWETRKGRSRLNDTQINIGSFKSSASGSHNNDTSSSDESQEDNKGHSPNKVMRGLQKFGSIFRRSPRQEEDTSSKIEEPFPPPQVKLKAVDAKEKNVKLIVDDKVSAPSPEPSPVKDSKAERAEGLEGSDKATGFFKNAGKSIQQTFSRKGSKNFRGDSGLVVTGRDISAGSGSSEEESLPSSVRTLGVAGIEVVSKPLSGYGGDSFKSQGNNGQNSPSDRAMNTEDPVNKVQENDDLLVESLNFKNSKENLVEDKK</sequence>
<comment type="caution">
    <text evidence="9">The sequence shown here is derived from an EMBL/GenBank/DDBJ whole genome shotgun (WGS) entry which is preliminary data.</text>
</comment>
<evidence type="ECO:0000256" key="3">
    <source>
        <dbReference type="ARBA" id="ARBA00023055"/>
    </source>
</evidence>
<reference evidence="9 10" key="1">
    <citation type="submission" date="2017-07" db="EMBL/GenBank/DDBJ databases">
        <title>An improved, manually edited Actinidia chinensis var. chinensis (kiwifruit) genome highlights the challenges associated with draft genomes and gene prediction in plants.</title>
        <authorList>
            <person name="Pilkington S."/>
            <person name="Crowhurst R."/>
            <person name="Hilario E."/>
            <person name="Nardozza S."/>
            <person name="Fraser L."/>
            <person name="Peng Y."/>
            <person name="Gunaseelan K."/>
            <person name="Simpson R."/>
            <person name="Tahir J."/>
            <person name="Deroles S."/>
            <person name="Templeton K."/>
            <person name="Luo Z."/>
            <person name="Davy M."/>
            <person name="Cheng C."/>
            <person name="Mcneilage M."/>
            <person name="Scaglione D."/>
            <person name="Liu Y."/>
            <person name="Zhang Q."/>
            <person name="Datson P."/>
            <person name="De Silva N."/>
            <person name="Gardiner S."/>
            <person name="Bassett H."/>
            <person name="Chagne D."/>
            <person name="Mccallum J."/>
            <person name="Dzierzon H."/>
            <person name="Deng C."/>
            <person name="Wang Y.-Y."/>
            <person name="Barron N."/>
            <person name="Manako K."/>
            <person name="Bowen J."/>
            <person name="Foster T."/>
            <person name="Erridge Z."/>
            <person name="Tiffin H."/>
            <person name="Waite C."/>
            <person name="Davies K."/>
            <person name="Grierson E."/>
            <person name="Laing W."/>
            <person name="Kirk R."/>
            <person name="Chen X."/>
            <person name="Wood M."/>
            <person name="Montefiori M."/>
            <person name="Brummell D."/>
            <person name="Schwinn K."/>
            <person name="Catanach A."/>
            <person name="Fullerton C."/>
            <person name="Li D."/>
            <person name="Meiyalaghan S."/>
            <person name="Nieuwenhuizen N."/>
            <person name="Read N."/>
            <person name="Prakash R."/>
            <person name="Hunter D."/>
            <person name="Zhang H."/>
            <person name="Mckenzie M."/>
            <person name="Knabel M."/>
            <person name="Harris A."/>
            <person name="Allan A."/>
            <person name="Chen A."/>
            <person name="Janssen B."/>
            <person name="Plunkett B."/>
            <person name="Dwamena C."/>
            <person name="Voogd C."/>
            <person name="Leif D."/>
            <person name="Lafferty D."/>
            <person name="Souleyre E."/>
            <person name="Varkonyi-Gasic E."/>
            <person name="Gambi F."/>
            <person name="Hanley J."/>
            <person name="Yao J.-L."/>
            <person name="Cheung J."/>
            <person name="David K."/>
            <person name="Warren B."/>
            <person name="Marsh K."/>
            <person name="Snowden K."/>
            <person name="Lin-Wang K."/>
            <person name="Brian L."/>
            <person name="Martinez-Sanchez M."/>
            <person name="Wang M."/>
            <person name="Ileperuma N."/>
            <person name="Macnee N."/>
            <person name="Campin R."/>
            <person name="Mcatee P."/>
            <person name="Drummond R."/>
            <person name="Espley R."/>
            <person name="Ireland H."/>
            <person name="Wu R."/>
            <person name="Atkinson R."/>
            <person name="Karunairetnam S."/>
            <person name="Bulley S."/>
            <person name="Chunkath S."/>
            <person name="Hanley Z."/>
            <person name="Storey R."/>
            <person name="Thrimawithana A."/>
            <person name="Thomson S."/>
            <person name="David C."/>
            <person name="Testolin R."/>
        </authorList>
    </citation>
    <scope>NUCLEOTIDE SEQUENCE [LARGE SCALE GENOMIC DNA]</scope>
    <source>
        <strain evidence="10">cv. Red5</strain>
        <tissue evidence="9">Young leaf</tissue>
    </source>
</reference>
<dbReference type="AlphaFoldDB" id="A0A2R6QVW2"/>
<feature type="compositionally biased region" description="Basic and acidic residues" evidence="6">
    <location>
        <begin position="543"/>
        <end position="555"/>
    </location>
</feature>
<accession>A0A2R6QVW2</accession>
<dbReference type="Gene3D" id="2.60.40.150">
    <property type="entry name" value="C2 domain"/>
    <property type="match status" value="1"/>
</dbReference>
<feature type="compositionally biased region" description="Polar residues" evidence="6">
    <location>
        <begin position="489"/>
        <end position="514"/>
    </location>
</feature>
<evidence type="ECO:0000256" key="2">
    <source>
        <dbReference type="ARBA" id="ARBA00022448"/>
    </source>
</evidence>
<name>A0A2R6QVW2_ACTCC</name>
<dbReference type="GO" id="GO:0016020">
    <property type="term" value="C:membrane"/>
    <property type="evidence" value="ECO:0007669"/>
    <property type="project" value="UniProtKB-SubCell"/>
</dbReference>
<feature type="domain" description="C2" evidence="7">
    <location>
        <begin position="273"/>
        <end position="387"/>
    </location>
</feature>
<evidence type="ECO:0000259" key="7">
    <source>
        <dbReference type="PROSITE" id="PS50004"/>
    </source>
</evidence>
<dbReference type="CDD" id="cd21669">
    <property type="entry name" value="SMP_SF"/>
    <property type="match status" value="1"/>
</dbReference>
<evidence type="ECO:0000259" key="8">
    <source>
        <dbReference type="PROSITE" id="PS51847"/>
    </source>
</evidence>
<evidence type="ECO:0000313" key="9">
    <source>
        <dbReference type="EMBL" id="PSS15869.1"/>
    </source>
</evidence>
<dbReference type="Pfam" id="PF25669">
    <property type="entry name" value="SMP_MUG190-like"/>
    <property type="match status" value="1"/>
</dbReference>
<dbReference type="OrthoDB" id="270970at2759"/>
<evidence type="ECO:0000256" key="5">
    <source>
        <dbReference type="ARBA" id="ARBA00023136"/>
    </source>
</evidence>
<evidence type="ECO:0000256" key="6">
    <source>
        <dbReference type="SAM" id="MobiDB-lite"/>
    </source>
</evidence>
<comment type="subcellular location">
    <subcellularLocation>
        <location evidence="1">Membrane</location>
    </subcellularLocation>
</comment>
<dbReference type="Proteomes" id="UP000241394">
    <property type="component" value="Chromosome LG12"/>
</dbReference>
<feature type="region of interest" description="Disordered" evidence="6">
    <location>
        <begin position="677"/>
        <end position="710"/>
    </location>
</feature>
<dbReference type="FunCoup" id="A0A2R6QVW2">
    <property type="interactions" value="1945"/>
</dbReference>
<feature type="region of interest" description="Disordered" evidence="6">
    <location>
        <begin position="462"/>
        <end position="661"/>
    </location>
</feature>
<keyword evidence="2" id="KW-0813">Transport</keyword>
<keyword evidence="4" id="KW-0446">Lipid-binding</keyword>
<proteinExistence type="predicted"/>
<dbReference type="GO" id="GO:0008289">
    <property type="term" value="F:lipid binding"/>
    <property type="evidence" value="ECO:0007669"/>
    <property type="project" value="UniProtKB-KW"/>
</dbReference>
<evidence type="ECO:0000313" key="10">
    <source>
        <dbReference type="Proteomes" id="UP000241394"/>
    </source>
</evidence>
<keyword evidence="3" id="KW-0445">Lipid transport</keyword>
<feature type="compositionally biased region" description="Basic and acidic residues" evidence="6">
    <location>
        <begin position="591"/>
        <end position="607"/>
    </location>
</feature>
<dbReference type="InterPro" id="IPR031468">
    <property type="entry name" value="SMP_LBD"/>
</dbReference>
<dbReference type="GO" id="GO:0006869">
    <property type="term" value="P:lipid transport"/>
    <property type="evidence" value="ECO:0007669"/>
    <property type="project" value="UniProtKB-KW"/>
</dbReference>
<dbReference type="SUPFAM" id="SSF49562">
    <property type="entry name" value="C2 domain (Calcium/lipid-binding domain, CaLB)"/>
    <property type="match status" value="1"/>
</dbReference>
<feature type="domain" description="SMP-LTD" evidence="8">
    <location>
        <begin position="74"/>
        <end position="268"/>
    </location>
</feature>
<dbReference type="OMA" id="LNRICSV"/>
<organism evidence="9 10">
    <name type="scientific">Actinidia chinensis var. chinensis</name>
    <name type="common">Chinese soft-hair kiwi</name>
    <dbReference type="NCBI Taxonomy" id="1590841"/>
    <lineage>
        <taxon>Eukaryota</taxon>
        <taxon>Viridiplantae</taxon>
        <taxon>Streptophyta</taxon>
        <taxon>Embryophyta</taxon>
        <taxon>Tracheophyta</taxon>
        <taxon>Spermatophyta</taxon>
        <taxon>Magnoliopsida</taxon>
        <taxon>eudicotyledons</taxon>
        <taxon>Gunneridae</taxon>
        <taxon>Pentapetalae</taxon>
        <taxon>asterids</taxon>
        <taxon>Ericales</taxon>
        <taxon>Actinidiaceae</taxon>
        <taxon>Actinidia</taxon>
    </lineage>
</organism>
<dbReference type="PROSITE" id="PS50004">
    <property type="entry name" value="C2"/>
    <property type="match status" value="1"/>
</dbReference>